<dbReference type="RefSeq" id="WP_146866304.1">
    <property type="nucleotide sequence ID" value="NZ_BKAU01000005.1"/>
</dbReference>
<comment type="caution">
    <text evidence="1">The sequence shown here is derived from an EMBL/GenBank/DDBJ whole genome shotgun (WGS) entry which is preliminary data.</text>
</comment>
<dbReference type="Proteomes" id="UP000321436">
    <property type="component" value="Unassembled WGS sequence"/>
</dbReference>
<evidence type="ECO:0000313" key="1">
    <source>
        <dbReference type="EMBL" id="GEP98097.1"/>
    </source>
</evidence>
<proteinExistence type="predicted"/>
<gene>
    <name evidence="1" type="ORF">CCY01nite_43570</name>
</gene>
<keyword evidence="2" id="KW-1185">Reference proteome</keyword>
<accession>A0A512RQW7</accession>
<dbReference type="EMBL" id="BKAU01000005">
    <property type="protein sequence ID" value="GEP98097.1"/>
    <property type="molecule type" value="Genomic_DNA"/>
</dbReference>
<evidence type="ECO:0000313" key="2">
    <source>
        <dbReference type="Proteomes" id="UP000321436"/>
    </source>
</evidence>
<organism evidence="1 2">
    <name type="scientific">Chitinophaga cymbidii</name>
    <dbReference type="NCBI Taxonomy" id="1096750"/>
    <lineage>
        <taxon>Bacteria</taxon>
        <taxon>Pseudomonadati</taxon>
        <taxon>Bacteroidota</taxon>
        <taxon>Chitinophagia</taxon>
        <taxon>Chitinophagales</taxon>
        <taxon>Chitinophagaceae</taxon>
        <taxon>Chitinophaga</taxon>
    </lineage>
</organism>
<name>A0A512RQW7_9BACT</name>
<dbReference type="AlphaFoldDB" id="A0A512RQW7"/>
<protein>
    <submittedName>
        <fullName evidence="1">Uncharacterized protein</fullName>
    </submittedName>
</protein>
<sequence length="162" mass="16624">MKKRIFKISGIILLIFALVANLQYASLHYDIKEISLGAPVFGQSGTSGGSSSGGSSSGGSCWKTVEVFCSSSVTNTTGTSSGGTGPTVTTTVSFDKDGNVMPGASTDILGWLFRKKTVKTNTTTTVTKYRADCESGGNNGCQPANCEGASVGTYKDCTSGSN</sequence>
<reference evidence="1 2" key="1">
    <citation type="submission" date="2019-07" db="EMBL/GenBank/DDBJ databases">
        <title>Whole genome shotgun sequence of Chitinophaga cymbidii NBRC 109752.</title>
        <authorList>
            <person name="Hosoyama A."/>
            <person name="Uohara A."/>
            <person name="Ohji S."/>
            <person name="Ichikawa N."/>
        </authorList>
    </citation>
    <scope>NUCLEOTIDE SEQUENCE [LARGE SCALE GENOMIC DNA]</scope>
    <source>
        <strain evidence="1 2">NBRC 109752</strain>
    </source>
</reference>